<dbReference type="EMBL" id="LXQA011242185">
    <property type="protein sequence ID" value="MCI90347.1"/>
    <property type="molecule type" value="Genomic_DNA"/>
</dbReference>
<dbReference type="AlphaFoldDB" id="A0A392VR19"/>
<accession>A0A392VR19</accession>
<proteinExistence type="predicted"/>
<name>A0A392VR19_9FABA</name>
<evidence type="ECO:0000313" key="2">
    <source>
        <dbReference type="Proteomes" id="UP000265520"/>
    </source>
</evidence>
<protein>
    <submittedName>
        <fullName evidence="1">Uncharacterized protein</fullName>
    </submittedName>
</protein>
<dbReference type="Proteomes" id="UP000265520">
    <property type="component" value="Unassembled WGS sequence"/>
</dbReference>
<comment type="caution">
    <text evidence="1">The sequence shown here is derived from an EMBL/GenBank/DDBJ whole genome shotgun (WGS) entry which is preliminary data.</text>
</comment>
<evidence type="ECO:0000313" key="1">
    <source>
        <dbReference type="EMBL" id="MCI90347.1"/>
    </source>
</evidence>
<reference evidence="1 2" key="1">
    <citation type="journal article" date="2018" name="Front. Plant Sci.">
        <title>Red Clover (Trifolium pratense) and Zigzag Clover (T. medium) - A Picture of Genomic Similarities and Differences.</title>
        <authorList>
            <person name="Dluhosova J."/>
            <person name="Istvanek J."/>
            <person name="Nedelnik J."/>
            <person name="Repkova J."/>
        </authorList>
    </citation>
    <scope>NUCLEOTIDE SEQUENCE [LARGE SCALE GENOMIC DNA]</scope>
    <source>
        <strain evidence="2">cv. 10/8</strain>
        <tissue evidence="1">Leaf</tissue>
    </source>
</reference>
<sequence>EMCWGVFGVCSGTLGNPRGTALCATFGIFECGSEHRFCNSGASDEGEARN</sequence>
<feature type="non-terminal residue" evidence="1">
    <location>
        <position position="1"/>
    </location>
</feature>
<organism evidence="1 2">
    <name type="scientific">Trifolium medium</name>
    <dbReference type="NCBI Taxonomy" id="97028"/>
    <lineage>
        <taxon>Eukaryota</taxon>
        <taxon>Viridiplantae</taxon>
        <taxon>Streptophyta</taxon>
        <taxon>Embryophyta</taxon>
        <taxon>Tracheophyta</taxon>
        <taxon>Spermatophyta</taxon>
        <taxon>Magnoliopsida</taxon>
        <taxon>eudicotyledons</taxon>
        <taxon>Gunneridae</taxon>
        <taxon>Pentapetalae</taxon>
        <taxon>rosids</taxon>
        <taxon>fabids</taxon>
        <taxon>Fabales</taxon>
        <taxon>Fabaceae</taxon>
        <taxon>Papilionoideae</taxon>
        <taxon>50 kb inversion clade</taxon>
        <taxon>NPAAA clade</taxon>
        <taxon>Hologalegina</taxon>
        <taxon>IRL clade</taxon>
        <taxon>Trifolieae</taxon>
        <taxon>Trifolium</taxon>
    </lineage>
</organism>
<keyword evidence="2" id="KW-1185">Reference proteome</keyword>